<gene>
    <name evidence="2" type="ORF">H0S73_23900</name>
</gene>
<dbReference type="AlphaFoldDB" id="A0A838BW72"/>
<comment type="caution">
    <text evidence="2">The sequence shown here is derived from an EMBL/GenBank/DDBJ whole genome shotgun (WGS) entry which is preliminary data.</text>
</comment>
<evidence type="ECO:0000313" key="2">
    <source>
        <dbReference type="EMBL" id="MBA1159133.1"/>
    </source>
</evidence>
<dbReference type="Proteomes" id="UP000572984">
    <property type="component" value="Unassembled WGS sequence"/>
</dbReference>
<evidence type="ECO:0000313" key="3">
    <source>
        <dbReference type="Proteomes" id="UP000572984"/>
    </source>
</evidence>
<feature type="region of interest" description="Disordered" evidence="1">
    <location>
        <begin position="30"/>
        <end position="57"/>
    </location>
</feature>
<proteinExistence type="predicted"/>
<accession>A0A838BW72</accession>
<organism evidence="2 3">
    <name type="scientific">Microvirga mediterraneensis</name>
    <dbReference type="NCBI Taxonomy" id="2754695"/>
    <lineage>
        <taxon>Bacteria</taxon>
        <taxon>Pseudomonadati</taxon>
        <taxon>Pseudomonadota</taxon>
        <taxon>Alphaproteobacteria</taxon>
        <taxon>Hyphomicrobiales</taxon>
        <taxon>Methylobacteriaceae</taxon>
        <taxon>Microvirga</taxon>
    </lineage>
</organism>
<dbReference type="EMBL" id="JACDXJ010000003">
    <property type="protein sequence ID" value="MBA1159133.1"/>
    <property type="molecule type" value="Genomic_DNA"/>
</dbReference>
<sequence>MTWTWTWTWISSIVVLLGAEISLEMEHQTARGTTIGPDRPMGQRGATMADSVGATKA</sequence>
<name>A0A838BW72_9HYPH</name>
<reference evidence="2 3" key="1">
    <citation type="submission" date="2020-07" db="EMBL/GenBank/DDBJ databases">
        <title>Draft genome and description of Microvirga mediterraneensis Marseille-Q2068 sp. nov.</title>
        <authorList>
            <person name="Boxberger M."/>
        </authorList>
    </citation>
    <scope>NUCLEOTIDE SEQUENCE [LARGE SCALE GENOMIC DNA]</scope>
    <source>
        <strain evidence="2 3">Marseille-Q2068</strain>
    </source>
</reference>
<protein>
    <submittedName>
        <fullName evidence="2">Uncharacterized protein</fullName>
    </submittedName>
</protein>
<evidence type="ECO:0000256" key="1">
    <source>
        <dbReference type="SAM" id="MobiDB-lite"/>
    </source>
</evidence>
<keyword evidence="3" id="KW-1185">Reference proteome</keyword>